<accession>A0A2S9GT63</accession>
<sequence>MKFKDAIVYKNERFSVGVEEEAGKYYLSIPVSNNLVDYEEYYDINKEEFDRFSSSVEDAAEFVQQCRSRQRDDRLMVRPGNDRGTAI</sequence>
<proteinExistence type="predicted"/>
<keyword evidence="2" id="KW-1185">Reference proteome</keyword>
<dbReference type="AlphaFoldDB" id="A0A2S9GT63"/>
<gene>
    <name evidence="1" type="ORF">S2091_4379</name>
</gene>
<evidence type="ECO:0000313" key="1">
    <source>
        <dbReference type="EMBL" id="PRC90886.1"/>
    </source>
</evidence>
<dbReference type="EMBL" id="PUGF01000033">
    <property type="protein sequence ID" value="PRC90886.1"/>
    <property type="molecule type" value="Genomic_DNA"/>
</dbReference>
<name>A0A2S9GT63_9BURK</name>
<protein>
    <submittedName>
        <fullName evidence="1">Uncharacterized protein</fullName>
    </submittedName>
</protein>
<dbReference type="OrthoDB" id="4318869at2"/>
<dbReference type="Proteomes" id="UP000237839">
    <property type="component" value="Unassembled WGS sequence"/>
</dbReference>
<evidence type="ECO:0000313" key="2">
    <source>
        <dbReference type="Proteomes" id="UP000237839"/>
    </source>
</evidence>
<reference evidence="1 2" key="1">
    <citation type="submission" date="2018-02" db="EMBL/GenBank/DDBJ databases">
        <title>Solimicrobium silvestre gen. nov., sp. nov., isolated from alpine forest soil.</title>
        <authorList>
            <person name="Margesin R."/>
            <person name="Albuquerque L."/>
            <person name="Zhang D.-C."/>
            <person name="Froufe H.J.C."/>
            <person name="Severino R."/>
            <person name="Roxo I."/>
            <person name="Egas C."/>
            <person name="Da Costa M.S."/>
        </authorList>
    </citation>
    <scope>NUCLEOTIDE SEQUENCE [LARGE SCALE GENOMIC DNA]</scope>
    <source>
        <strain evidence="1 2">S20-91</strain>
    </source>
</reference>
<comment type="caution">
    <text evidence="1">The sequence shown here is derived from an EMBL/GenBank/DDBJ whole genome shotgun (WGS) entry which is preliminary data.</text>
</comment>
<dbReference type="RefSeq" id="WP_105534110.1">
    <property type="nucleotide sequence ID" value="NZ_PUGF01000033.1"/>
</dbReference>
<organism evidence="1 2">
    <name type="scientific">Solimicrobium silvestre</name>
    <dbReference type="NCBI Taxonomy" id="2099400"/>
    <lineage>
        <taxon>Bacteria</taxon>
        <taxon>Pseudomonadati</taxon>
        <taxon>Pseudomonadota</taxon>
        <taxon>Betaproteobacteria</taxon>
        <taxon>Burkholderiales</taxon>
        <taxon>Oxalobacteraceae</taxon>
        <taxon>Solimicrobium</taxon>
    </lineage>
</organism>